<name>A0A0S3SYR2_PHAAN</name>
<accession>A0A0S3SYR2</accession>
<feature type="compositionally biased region" description="Polar residues" evidence="5">
    <location>
        <begin position="709"/>
        <end position="753"/>
    </location>
</feature>
<gene>
    <name evidence="6" type="primary">Vigan.09G161500</name>
    <name evidence="6" type="ORF">VIGAN_09161500</name>
</gene>
<feature type="region of interest" description="Disordered" evidence="5">
    <location>
        <begin position="690"/>
        <end position="777"/>
    </location>
</feature>
<organism evidence="6 7">
    <name type="scientific">Vigna angularis var. angularis</name>
    <dbReference type="NCBI Taxonomy" id="157739"/>
    <lineage>
        <taxon>Eukaryota</taxon>
        <taxon>Viridiplantae</taxon>
        <taxon>Streptophyta</taxon>
        <taxon>Embryophyta</taxon>
        <taxon>Tracheophyta</taxon>
        <taxon>Spermatophyta</taxon>
        <taxon>Magnoliopsida</taxon>
        <taxon>eudicotyledons</taxon>
        <taxon>Gunneridae</taxon>
        <taxon>Pentapetalae</taxon>
        <taxon>rosids</taxon>
        <taxon>fabids</taxon>
        <taxon>Fabales</taxon>
        <taxon>Fabaceae</taxon>
        <taxon>Papilionoideae</taxon>
        <taxon>50 kb inversion clade</taxon>
        <taxon>NPAAA clade</taxon>
        <taxon>indigoferoid/millettioid clade</taxon>
        <taxon>Phaseoleae</taxon>
        <taxon>Vigna</taxon>
    </lineage>
</organism>
<feature type="coiled-coil region" evidence="4">
    <location>
        <begin position="504"/>
        <end position="580"/>
    </location>
</feature>
<keyword evidence="3 4" id="KW-0175">Coiled coil</keyword>
<evidence type="ECO:0000256" key="4">
    <source>
        <dbReference type="SAM" id="Coils"/>
    </source>
</evidence>
<dbReference type="GO" id="GO:0007030">
    <property type="term" value="P:Golgi organization"/>
    <property type="evidence" value="ECO:0007669"/>
    <property type="project" value="TreeGrafter"/>
</dbReference>
<dbReference type="Proteomes" id="UP000291084">
    <property type="component" value="Chromosome 9"/>
</dbReference>
<feature type="region of interest" description="Disordered" evidence="5">
    <location>
        <begin position="36"/>
        <end position="64"/>
    </location>
</feature>
<dbReference type="GO" id="GO:0031267">
    <property type="term" value="F:small GTPase binding"/>
    <property type="evidence" value="ECO:0007669"/>
    <property type="project" value="TreeGrafter"/>
</dbReference>
<protein>
    <recommendedName>
        <fullName evidence="8">GRIP domain-containing protein</fullName>
    </recommendedName>
</protein>
<evidence type="ECO:0000313" key="6">
    <source>
        <dbReference type="EMBL" id="BAT98014.1"/>
    </source>
</evidence>
<evidence type="ECO:0000256" key="2">
    <source>
        <dbReference type="ARBA" id="ARBA00023034"/>
    </source>
</evidence>
<feature type="compositionally biased region" description="Polar residues" evidence="5">
    <location>
        <begin position="49"/>
        <end position="62"/>
    </location>
</feature>
<dbReference type="GO" id="GO:0006888">
    <property type="term" value="P:endoplasmic reticulum to Golgi vesicle-mediated transport"/>
    <property type="evidence" value="ECO:0007669"/>
    <property type="project" value="TreeGrafter"/>
</dbReference>
<evidence type="ECO:0000256" key="1">
    <source>
        <dbReference type="ARBA" id="ARBA00004555"/>
    </source>
</evidence>
<feature type="compositionally biased region" description="Low complexity" evidence="5">
    <location>
        <begin position="795"/>
        <end position="804"/>
    </location>
</feature>
<dbReference type="AlphaFoldDB" id="A0A0S3SYR2"/>
<dbReference type="OrthoDB" id="71227at2759"/>
<dbReference type="PANTHER" id="PTHR18921:SF2">
    <property type="entry name" value="THYROID RECEPTOR-INTERACTING PROTEIN 11"/>
    <property type="match status" value="1"/>
</dbReference>
<evidence type="ECO:0000256" key="5">
    <source>
        <dbReference type="SAM" id="MobiDB-lite"/>
    </source>
</evidence>
<reference evidence="6 7" key="1">
    <citation type="journal article" date="2015" name="Sci. Rep.">
        <title>The power of single molecule real-time sequencing technology in the de novo assembly of a eukaryotic genome.</title>
        <authorList>
            <person name="Sakai H."/>
            <person name="Naito K."/>
            <person name="Ogiso-Tanaka E."/>
            <person name="Takahashi Y."/>
            <person name="Iseki K."/>
            <person name="Muto C."/>
            <person name="Satou K."/>
            <person name="Teruya K."/>
            <person name="Shiroma A."/>
            <person name="Shimoji M."/>
            <person name="Hirano T."/>
            <person name="Itoh T."/>
            <person name="Kaga A."/>
            <person name="Tomooka N."/>
        </authorList>
    </citation>
    <scope>NUCLEOTIDE SEQUENCE [LARGE SCALE GENOMIC DNA]</scope>
    <source>
        <strain evidence="7">cv. Shumari</strain>
    </source>
</reference>
<dbReference type="EMBL" id="AP015042">
    <property type="protein sequence ID" value="BAT98014.1"/>
    <property type="molecule type" value="Genomic_DNA"/>
</dbReference>
<dbReference type="PANTHER" id="PTHR18921">
    <property type="entry name" value="MYOSIN HEAVY CHAIN - RELATED"/>
    <property type="match status" value="1"/>
</dbReference>
<comment type="subcellular location">
    <subcellularLocation>
        <location evidence="1">Golgi apparatus</location>
    </subcellularLocation>
</comment>
<feature type="region of interest" description="Disordered" evidence="5">
    <location>
        <begin position="329"/>
        <end position="374"/>
    </location>
</feature>
<feature type="coiled-coil region" evidence="4">
    <location>
        <begin position="74"/>
        <end position="129"/>
    </location>
</feature>
<keyword evidence="2" id="KW-0333">Golgi apparatus</keyword>
<sequence>MWGTIANFKENLNKIALDVHDDDEILREYGTGITANGDNSAVSGRRSSHGSASPKSGITSPLANGIDHASLPEIEQYKAEIKKLQASEAEIKALSVNYAALLKEKEDHIVKLNKENGSLKQNLEATNAALRVSRIEGSGVSTNGTYTVKGSTDQSPNRQNKFNLQRKSRNAMNNGTVSVLKSDAIQSEMEFKHSNLQGNSKELALDGNTSAAVQHSSDIQKLKLELEEERDQLAKIQLKFQEEQRLSKSFQEELKMLKLERDKKSMEMNKIHNELNEQVSEIKHLQLELTKRENEAREAVDSLKRFIKTLEKENTTLKMEKNEIEAALENSRKSFTDKMMRDASHTQEKDSSSVSDMPDHSKSFPEKEEMERSLDKLSKDLNEAQRDRDKAVQELNRLKQHLLEKASEESDKMDEDSKIIEELRDSNTYLTAQVSHLERTLKQALASLEELKMANNSEILKSREVINDLNKKLTNCMSTIDAKNIELLNLQTALGQYYAEIEAKEHLERELAHAREEIAKLSQLLKEADHRAEVSRNEREEILAKLSQSEKVQTEWRSRVSKLEDDNAKLRKVLEQSMTQLNRMSVDSDYLVDRRIVIKLLVTYFQRNHSREVLDLMVRMLGFSDEDKQRIGGAQQGAGKGVVRGVLGLPGRLVGGILGGNSTESAANAGSDNQSFADLWVDFLLKETEEREKRESSGNSGKSTEDPSNKSPNTMSATPPFSNKSPNTISATPPFSNKSPNTISATPPFSNRTFDAGKTSPFQITPINQNVSPPPRVYFQRSEHFDSEFSTVPLTSSDSQTSSSNLLPRY</sequence>
<keyword evidence="7" id="KW-1185">Reference proteome</keyword>
<feature type="region of interest" description="Disordered" evidence="5">
    <location>
        <begin position="789"/>
        <end position="810"/>
    </location>
</feature>
<evidence type="ECO:0000313" key="7">
    <source>
        <dbReference type="Proteomes" id="UP000291084"/>
    </source>
</evidence>
<dbReference type="GO" id="GO:0005794">
    <property type="term" value="C:Golgi apparatus"/>
    <property type="evidence" value="ECO:0007669"/>
    <property type="project" value="UniProtKB-SubCell"/>
</dbReference>
<proteinExistence type="predicted"/>
<evidence type="ECO:0000256" key="3">
    <source>
        <dbReference type="ARBA" id="ARBA00023054"/>
    </source>
</evidence>
<feature type="compositionally biased region" description="Polar residues" evidence="5">
    <location>
        <begin position="760"/>
        <end position="771"/>
    </location>
</feature>
<evidence type="ECO:0008006" key="8">
    <source>
        <dbReference type="Google" id="ProtNLM"/>
    </source>
</evidence>